<keyword evidence="1" id="KW-0175">Coiled coil</keyword>
<protein>
    <recommendedName>
        <fullName evidence="3">CCHC-type domain-containing protein</fullName>
    </recommendedName>
</protein>
<dbReference type="SMART" id="SM00343">
    <property type="entry name" value="ZnF_C2HC"/>
    <property type="match status" value="3"/>
</dbReference>
<feature type="compositionally biased region" description="Polar residues" evidence="2">
    <location>
        <begin position="410"/>
        <end position="419"/>
    </location>
</feature>
<feature type="coiled-coil region" evidence="1">
    <location>
        <begin position="2"/>
        <end position="32"/>
    </location>
</feature>
<comment type="caution">
    <text evidence="4">The sequence shown here is derived from an EMBL/GenBank/DDBJ whole genome shotgun (WGS) entry which is preliminary data.</text>
</comment>
<feature type="region of interest" description="Disordered" evidence="2">
    <location>
        <begin position="753"/>
        <end position="906"/>
    </location>
</feature>
<dbReference type="PANTHER" id="PTHR22639">
    <property type="entry name" value="GAG-RELATED PROTEIN"/>
    <property type="match status" value="1"/>
</dbReference>
<feature type="domain" description="CCHC-type" evidence="3">
    <location>
        <begin position="706"/>
        <end position="722"/>
    </location>
</feature>
<dbReference type="SUPFAM" id="SSF57756">
    <property type="entry name" value="Retrovirus zinc finger-like domains"/>
    <property type="match status" value="1"/>
</dbReference>
<feature type="region of interest" description="Disordered" evidence="2">
    <location>
        <begin position="60"/>
        <end position="184"/>
    </location>
</feature>
<keyword evidence="5" id="KW-1185">Reference proteome</keyword>
<dbReference type="InterPro" id="IPR057811">
    <property type="entry name" value="RBD_ZCCHC3_2nd"/>
</dbReference>
<evidence type="ECO:0000313" key="4">
    <source>
        <dbReference type="EMBL" id="CAJ0962456.1"/>
    </source>
</evidence>
<accession>A0ABN9M9G3</accession>
<dbReference type="InterPro" id="IPR036875">
    <property type="entry name" value="Znf_CCHC_sf"/>
</dbReference>
<feature type="region of interest" description="Disordered" evidence="2">
    <location>
        <begin position="205"/>
        <end position="233"/>
    </location>
</feature>
<feature type="region of interest" description="Disordered" evidence="2">
    <location>
        <begin position="383"/>
        <end position="442"/>
    </location>
</feature>
<dbReference type="EMBL" id="CAUEEQ010054803">
    <property type="protein sequence ID" value="CAJ0962456.1"/>
    <property type="molecule type" value="Genomic_DNA"/>
</dbReference>
<evidence type="ECO:0000259" key="3">
    <source>
        <dbReference type="SMART" id="SM00343"/>
    </source>
</evidence>
<feature type="region of interest" description="Disordered" evidence="2">
    <location>
        <begin position="308"/>
        <end position="327"/>
    </location>
</feature>
<evidence type="ECO:0000256" key="2">
    <source>
        <dbReference type="SAM" id="MobiDB-lite"/>
    </source>
</evidence>
<evidence type="ECO:0000256" key="1">
    <source>
        <dbReference type="SAM" id="Coils"/>
    </source>
</evidence>
<organism evidence="4 5">
    <name type="scientific">Ranitomeya imitator</name>
    <name type="common">mimic poison frog</name>
    <dbReference type="NCBI Taxonomy" id="111125"/>
    <lineage>
        <taxon>Eukaryota</taxon>
        <taxon>Metazoa</taxon>
        <taxon>Chordata</taxon>
        <taxon>Craniata</taxon>
        <taxon>Vertebrata</taxon>
        <taxon>Euteleostomi</taxon>
        <taxon>Amphibia</taxon>
        <taxon>Batrachia</taxon>
        <taxon>Anura</taxon>
        <taxon>Neobatrachia</taxon>
        <taxon>Hyloidea</taxon>
        <taxon>Dendrobatidae</taxon>
        <taxon>Dendrobatinae</taxon>
        <taxon>Ranitomeya</taxon>
    </lineage>
</organism>
<dbReference type="Pfam" id="PF23058">
    <property type="entry name" value="RBD_ZCCHC3_2nd"/>
    <property type="match status" value="1"/>
</dbReference>
<feature type="compositionally biased region" description="Basic residues" evidence="2">
    <location>
        <begin position="857"/>
        <end position="867"/>
    </location>
</feature>
<dbReference type="InterPro" id="IPR057810">
    <property type="entry name" value="RBD_ZCCHC3_1st"/>
</dbReference>
<feature type="domain" description="CCHC-type" evidence="3">
    <location>
        <begin position="724"/>
        <end position="740"/>
    </location>
</feature>
<evidence type="ECO:0000313" key="5">
    <source>
        <dbReference type="Proteomes" id="UP001176940"/>
    </source>
</evidence>
<sequence length="906" mass="96857">MLREYEDAGKALTGLKEELREARVLNTRASNKEKPATSQRFRALKDEMVRLVLLREGIEKSAAREEEDDVAVTGVLQAGTSRESESQSRQQGSGLPARQRTPTAQAVVSAEEEEEGGLLEEEEEEGGLLEEEEEEGGLLEEEEEEGGLLEEIRQLESPVNLDRFSFGEDEPAEESKKRKKTTKETAREVVSYRYVLMDDVTPTASCVNPTKPKGTGSAVGPGHRQGGERRMSGGAAVCAGNSAGGEAVEVLTAPDIGDPEEFPSLPSAAKPVITGAEGGEGDVHAVAKGGRCGQTPSLLTTAEPADAGAVGGRSEKLGAAKGGRTGVTGVQCASTEKRHAAAKKGDEKAGQIICREHWAPCSGGRTECSSPNVTPGPRVTVGAGQAAPPNKQQAQNNKIQTAAVGGQGAPETQHSTNQGKPGVVLHPSPGPAGVSAEKPDTSEDGMDVTVLVVQRTLGKMVVTILQRFLDALRRGESSINVEGREVDLSFWIERHGFSAFRDRGAETVWSLPTPGQRSNRRNVARLQWVSKDACPDRSKVAELLLGMGFAAYDIFALIHPYGTSYFDVSFVRPEGFELFWSRHELAWGRPEWRGFLPVAISRQNSVRRVTVLTSNESLSCVDISTWVGRYGDIVGIPEKTLDEHGIWSGAWTFMVKLKVSGNTVTHIPSSTFLGRDRILIFYRGQPKVCHRCGSPTHFSAQCTTQKCALCGDLGHLAATCGRIRCNLCGDLGHPFSRCPRSFANAVLKAASAGQAKAGTNLAGEGTSRGGGGREPVRSRLPPSNIRRQEQHHGNSGQGVMTLNSDPGASLAAEDPKDSELSEEVKRVEREEQKDAMSAQEPSSGDSLDEGEGEWSQQKKKGNRKTTKDKRGSGPRASSLECDPSDSIALIQVPLEGPAAPPSGGSL</sequence>
<feature type="domain" description="CCHC-type" evidence="3">
    <location>
        <begin position="688"/>
        <end position="704"/>
    </location>
</feature>
<feature type="compositionally biased region" description="Polar residues" evidence="2">
    <location>
        <begin position="793"/>
        <end position="806"/>
    </location>
</feature>
<feature type="compositionally biased region" description="Basic and acidic residues" evidence="2">
    <location>
        <begin position="813"/>
        <end position="834"/>
    </location>
</feature>
<gene>
    <name evidence="4" type="ORF">RIMI_LOCUS18188729</name>
</gene>
<feature type="compositionally biased region" description="Low complexity" evidence="2">
    <location>
        <begin position="383"/>
        <end position="398"/>
    </location>
</feature>
<dbReference type="InterPro" id="IPR042509">
    <property type="entry name" value="ZCCHC3"/>
</dbReference>
<proteinExistence type="predicted"/>
<name>A0ABN9M9G3_9NEOB</name>
<dbReference type="PANTHER" id="PTHR22639:SF4">
    <property type="entry name" value="ZINC FINGER CCHC DOMAIN-CONTAINING PROTEIN 3"/>
    <property type="match status" value="1"/>
</dbReference>
<dbReference type="InterPro" id="IPR001878">
    <property type="entry name" value="Znf_CCHC"/>
</dbReference>
<dbReference type="Pfam" id="PF23057">
    <property type="entry name" value="RBD_ZCCHC3_1st"/>
    <property type="match status" value="1"/>
</dbReference>
<reference evidence="4" key="1">
    <citation type="submission" date="2023-07" db="EMBL/GenBank/DDBJ databases">
        <authorList>
            <person name="Stuckert A."/>
        </authorList>
    </citation>
    <scope>NUCLEOTIDE SEQUENCE</scope>
</reference>
<dbReference type="Gene3D" id="4.10.60.10">
    <property type="entry name" value="Zinc finger, CCHC-type"/>
    <property type="match status" value="1"/>
</dbReference>
<dbReference type="Proteomes" id="UP001176940">
    <property type="component" value="Unassembled WGS sequence"/>
</dbReference>
<feature type="compositionally biased region" description="Acidic residues" evidence="2">
    <location>
        <begin position="110"/>
        <end position="148"/>
    </location>
</feature>